<name>A0A1G8FI63_9ACTN</name>
<protein>
    <recommendedName>
        <fullName evidence="3">PE family protein</fullName>
    </recommendedName>
</protein>
<dbReference type="Proteomes" id="UP000199202">
    <property type="component" value="Unassembled WGS sequence"/>
</dbReference>
<dbReference type="AlphaFoldDB" id="A0A1G8FI63"/>
<evidence type="ECO:0000313" key="2">
    <source>
        <dbReference type="Proteomes" id="UP000199202"/>
    </source>
</evidence>
<gene>
    <name evidence="1" type="ORF">SAMN05421869_103327</name>
</gene>
<accession>A0A1G8FI63</accession>
<dbReference type="EMBL" id="FNDJ01000003">
    <property type="protein sequence ID" value="SDH81857.1"/>
    <property type="molecule type" value="Genomic_DNA"/>
</dbReference>
<organism evidence="1 2">
    <name type="scientific">Nonomuraea jiangxiensis</name>
    <dbReference type="NCBI Taxonomy" id="633440"/>
    <lineage>
        <taxon>Bacteria</taxon>
        <taxon>Bacillati</taxon>
        <taxon>Actinomycetota</taxon>
        <taxon>Actinomycetes</taxon>
        <taxon>Streptosporangiales</taxon>
        <taxon>Streptosporangiaceae</taxon>
        <taxon>Nonomuraea</taxon>
    </lineage>
</organism>
<evidence type="ECO:0008006" key="3">
    <source>
        <dbReference type="Google" id="ProtNLM"/>
    </source>
</evidence>
<dbReference type="OrthoDB" id="3539254at2"/>
<sequence>MGETQPPANWPGLEPERDGVVYSPQKILNIAGALREAMKPISGEGYGQRQGSVADFDAYGNLSDMRAHLKSVDRIEGIKTFVDTLATSHQEFATVYGQVLENFQIAISLIEAGAGNYQVTNTANGQEA</sequence>
<keyword evidence="2" id="KW-1185">Reference proteome</keyword>
<dbReference type="RefSeq" id="WP_143043630.1">
    <property type="nucleotide sequence ID" value="NZ_FNDJ01000003.1"/>
</dbReference>
<evidence type="ECO:0000313" key="1">
    <source>
        <dbReference type="EMBL" id="SDH81857.1"/>
    </source>
</evidence>
<dbReference type="STRING" id="633440.SAMN05421869_103327"/>
<reference evidence="1 2" key="1">
    <citation type="submission" date="2016-10" db="EMBL/GenBank/DDBJ databases">
        <authorList>
            <person name="de Groot N.N."/>
        </authorList>
    </citation>
    <scope>NUCLEOTIDE SEQUENCE [LARGE SCALE GENOMIC DNA]</scope>
    <source>
        <strain evidence="1 2">CGMCC 4.6533</strain>
    </source>
</reference>
<proteinExistence type="predicted"/>